<evidence type="ECO:0000313" key="2">
    <source>
        <dbReference type="Proteomes" id="UP001148838"/>
    </source>
</evidence>
<proteinExistence type="predicted"/>
<gene>
    <name evidence="1" type="ORF">ANN_18038</name>
</gene>
<protein>
    <submittedName>
        <fullName evidence="1">Uncharacterized protein</fullName>
    </submittedName>
</protein>
<sequence>MAGLCEGGNEPAGSLKTICVERIPVGSIRTETLQQGALEFNKLTSIHCSPQQQEAICASGHEPVDTGLAFCDRNHGSRRFSQNQNYINSTHRVLSKSSLKK</sequence>
<dbReference type="Proteomes" id="UP001148838">
    <property type="component" value="Unassembled WGS sequence"/>
</dbReference>
<evidence type="ECO:0000313" key="1">
    <source>
        <dbReference type="EMBL" id="KAJ4435423.1"/>
    </source>
</evidence>
<dbReference type="EMBL" id="JAJSOF020000023">
    <property type="protein sequence ID" value="KAJ4435423.1"/>
    <property type="molecule type" value="Genomic_DNA"/>
</dbReference>
<accession>A0ABQ8SN73</accession>
<name>A0ABQ8SN73_PERAM</name>
<comment type="caution">
    <text evidence="1">The sequence shown here is derived from an EMBL/GenBank/DDBJ whole genome shotgun (WGS) entry which is preliminary data.</text>
</comment>
<organism evidence="1 2">
    <name type="scientific">Periplaneta americana</name>
    <name type="common">American cockroach</name>
    <name type="synonym">Blatta americana</name>
    <dbReference type="NCBI Taxonomy" id="6978"/>
    <lineage>
        <taxon>Eukaryota</taxon>
        <taxon>Metazoa</taxon>
        <taxon>Ecdysozoa</taxon>
        <taxon>Arthropoda</taxon>
        <taxon>Hexapoda</taxon>
        <taxon>Insecta</taxon>
        <taxon>Pterygota</taxon>
        <taxon>Neoptera</taxon>
        <taxon>Polyneoptera</taxon>
        <taxon>Dictyoptera</taxon>
        <taxon>Blattodea</taxon>
        <taxon>Blattoidea</taxon>
        <taxon>Blattidae</taxon>
        <taxon>Blattinae</taxon>
        <taxon>Periplaneta</taxon>
    </lineage>
</organism>
<keyword evidence="2" id="KW-1185">Reference proteome</keyword>
<reference evidence="1 2" key="1">
    <citation type="journal article" date="2022" name="Allergy">
        <title>Genome assembly and annotation of Periplaneta americana reveal a comprehensive cockroach allergen profile.</title>
        <authorList>
            <person name="Wang L."/>
            <person name="Xiong Q."/>
            <person name="Saelim N."/>
            <person name="Wang L."/>
            <person name="Nong W."/>
            <person name="Wan A.T."/>
            <person name="Shi M."/>
            <person name="Liu X."/>
            <person name="Cao Q."/>
            <person name="Hui J.H.L."/>
            <person name="Sookrung N."/>
            <person name="Leung T.F."/>
            <person name="Tungtrongchitr A."/>
            <person name="Tsui S.K.W."/>
        </authorList>
    </citation>
    <scope>NUCLEOTIDE SEQUENCE [LARGE SCALE GENOMIC DNA]</scope>
    <source>
        <strain evidence="1">PWHHKU_190912</strain>
    </source>
</reference>